<dbReference type="EMBL" id="KB467931">
    <property type="protein sequence ID" value="PCH37581.1"/>
    <property type="molecule type" value="Genomic_DNA"/>
</dbReference>
<dbReference type="Pfam" id="PF13813">
    <property type="entry name" value="MBOAT_2"/>
    <property type="match status" value="1"/>
</dbReference>
<feature type="domain" description="Wax synthase" evidence="8">
    <location>
        <begin position="208"/>
        <end position="283"/>
    </location>
</feature>
<feature type="transmembrane region" description="Helical" evidence="7">
    <location>
        <begin position="32"/>
        <end position="49"/>
    </location>
</feature>
<sequence length="381" mass="43806">MEIDHRPTLPVLPTLLVLNATTSSLIALRLRWPIRLAAFVSYTCILGLAYQCTTRNMHRDYVMGCSLANQFLHAFHLLWLTDPLMELHHERDHVHPSQLSFIRRIYWALCTLYSYRGVGWNYQVANVPERIKTPKWRFALQKLSSALRCYVFIDAIQLYILHTNPQDRLQHCLYGLARFSTMYAFLALYYALFATVSVTIGLSEPQDWPAVFGKWSDAYTIRRFWGRTYHQMIRRYTTSTGKWACRLLGLKPGTWASSYTQLYVGFAVSGLMHCGGDLMVRPSIYGASLTYFIAQAVAISVEDAIIDVAKRTRLRCPELLTRCLGYAWVFLWLGISTPWLFNWTIQAGVSDKQRLPFSLIEMGFWGLVTGSIKFASVVHSL</sequence>
<dbReference type="GO" id="GO:0008374">
    <property type="term" value="F:O-acyltransferase activity"/>
    <property type="evidence" value="ECO:0007669"/>
    <property type="project" value="InterPro"/>
</dbReference>
<organism evidence="9 10">
    <name type="scientific">Wolfiporia cocos (strain MD-104)</name>
    <name type="common">Brown rot fungus</name>
    <dbReference type="NCBI Taxonomy" id="742152"/>
    <lineage>
        <taxon>Eukaryota</taxon>
        <taxon>Fungi</taxon>
        <taxon>Dikarya</taxon>
        <taxon>Basidiomycota</taxon>
        <taxon>Agaricomycotina</taxon>
        <taxon>Agaricomycetes</taxon>
        <taxon>Polyporales</taxon>
        <taxon>Phaeolaceae</taxon>
        <taxon>Wolfiporia</taxon>
    </lineage>
</organism>
<dbReference type="Proteomes" id="UP000218811">
    <property type="component" value="Unassembled WGS sequence"/>
</dbReference>
<reference evidence="9 10" key="1">
    <citation type="journal article" date="2012" name="Science">
        <title>The Paleozoic origin of enzymatic lignin decomposition reconstructed from 31 fungal genomes.</title>
        <authorList>
            <person name="Floudas D."/>
            <person name="Binder M."/>
            <person name="Riley R."/>
            <person name="Barry K."/>
            <person name="Blanchette R.A."/>
            <person name="Henrissat B."/>
            <person name="Martinez A.T."/>
            <person name="Otillar R."/>
            <person name="Spatafora J.W."/>
            <person name="Yadav J.S."/>
            <person name="Aerts A."/>
            <person name="Benoit I."/>
            <person name="Boyd A."/>
            <person name="Carlson A."/>
            <person name="Copeland A."/>
            <person name="Coutinho P.M."/>
            <person name="de Vries R.P."/>
            <person name="Ferreira P."/>
            <person name="Findley K."/>
            <person name="Foster B."/>
            <person name="Gaskell J."/>
            <person name="Glotzer D."/>
            <person name="Gorecki P."/>
            <person name="Heitman J."/>
            <person name="Hesse C."/>
            <person name="Hori C."/>
            <person name="Igarashi K."/>
            <person name="Jurgens J.A."/>
            <person name="Kallen N."/>
            <person name="Kersten P."/>
            <person name="Kohler A."/>
            <person name="Kuees U."/>
            <person name="Kumar T.K.A."/>
            <person name="Kuo A."/>
            <person name="LaButti K."/>
            <person name="Larrondo L.F."/>
            <person name="Lindquist E."/>
            <person name="Ling A."/>
            <person name="Lombard V."/>
            <person name="Lucas S."/>
            <person name="Lundell T."/>
            <person name="Martin R."/>
            <person name="McLaughlin D.J."/>
            <person name="Morgenstern I."/>
            <person name="Morin E."/>
            <person name="Murat C."/>
            <person name="Nagy L.G."/>
            <person name="Nolan M."/>
            <person name="Ohm R.A."/>
            <person name="Patyshakuliyeva A."/>
            <person name="Rokas A."/>
            <person name="Ruiz-Duenas F.J."/>
            <person name="Sabat G."/>
            <person name="Salamov A."/>
            <person name="Samejima M."/>
            <person name="Schmutz J."/>
            <person name="Slot J.C."/>
            <person name="St John F."/>
            <person name="Stenlid J."/>
            <person name="Sun H."/>
            <person name="Sun S."/>
            <person name="Syed K."/>
            <person name="Tsang A."/>
            <person name="Wiebenga A."/>
            <person name="Young D."/>
            <person name="Pisabarro A."/>
            <person name="Eastwood D.C."/>
            <person name="Martin F."/>
            <person name="Cullen D."/>
            <person name="Grigoriev I.V."/>
            <person name="Hibbett D.S."/>
        </authorList>
    </citation>
    <scope>NUCLEOTIDE SEQUENCE [LARGE SCALE GENOMIC DNA]</scope>
    <source>
        <strain evidence="9 10">MD-104</strain>
    </source>
</reference>
<comment type="similarity">
    <text evidence="2">Belongs to the wax synthase family.</text>
</comment>
<evidence type="ECO:0000256" key="2">
    <source>
        <dbReference type="ARBA" id="ARBA00007282"/>
    </source>
</evidence>
<dbReference type="PANTHER" id="PTHR31595">
    <property type="entry name" value="LONG-CHAIN-ALCOHOL O-FATTY-ACYLTRANSFERASE 3-RELATED"/>
    <property type="match status" value="1"/>
</dbReference>
<keyword evidence="5 7" id="KW-1133">Transmembrane helix</keyword>
<feature type="transmembrane region" description="Helical" evidence="7">
    <location>
        <begin position="182"/>
        <end position="202"/>
    </location>
</feature>
<evidence type="ECO:0000313" key="9">
    <source>
        <dbReference type="EMBL" id="PCH37581.1"/>
    </source>
</evidence>
<evidence type="ECO:0000256" key="6">
    <source>
        <dbReference type="ARBA" id="ARBA00023136"/>
    </source>
</evidence>
<keyword evidence="6 7" id="KW-0472">Membrane</keyword>
<dbReference type="AlphaFoldDB" id="A0A2H3J6M6"/>
<evidence type="ECO:0000313" key="10">
    <source>
        <dbReference type="Proteomes" id="UP000218811"/>
    </source>
</evidence>
<evidence type="ECO:0000259" key="8">
    <source>
        <dbReference type="Pfam" id="PF13813"/>
    </source>
</evidence>
<dbReference type="OMA" id="WMAVDSE"/>
<protein>
    <recommendedName>
        <fullName evidence="8">Wax synthase domain-containing protein</fullName>
    </recommendedName>
</protein>
<dbReference type="InterPro" id="IPR044851">
    <property type="entry name" value="Wax_synthase"/>
</dbReference>
<dbReference type="GO" id="GO:0016020">
    <property type="term" value="C:membrane"/>
    <property type="evidence" value="ECO:0007669"/>
    <property type="project" value="UniProtKB-SubCell"/>
</dbReference>
<dbReference type="GO" id="GO:0006629">
    <property type="term" value="P:lipid metabolic process"/>
    <property type="evidence" value="ECO:0007669"/>
    <property type="project" value="InterPro"/>
</dbReference>
<comment type="subcellular location">
    <subcellularLocation>
        <location evidence="1">Membrane</location>
        <topology evidence="1">Multi-pass membrane protein</topology>
    </subcellularLocation>
</comment>
<feature type="transmembrane region" description="Helical" evidence="7">
    <location>
        <begin position="355"/>
        <end position="375"/>
    </location>
</feature>
<evidence type="ECO:0000256" key="1">
    <source>
        <dbReference type="ARBA" id="ARBA00004141"/>
    </source>
</evidence>
<keyword evidence="3" id="KW-0808">Transferase</keyword>
<keyword evidence="4 7" id="KW-0812">Transmembrane</keyword>
<evidence type="ECO:0000256" key="7">
    <source>
        <dbReference type="SAM" id="Phobius"/>
    </source>
</evidence>
<evidence type="ECO:0000256" key="3">
    <source>
        <dbReference type="ARBA" id="ARBA00022679"/>
    </source>
</evidence>
<dbReference type="OrthoDB" id="1077582at2759"/>
<dbReference type="STRING" id="742152.A0A2H3J6M6"/>
<gene>
    <name evidence="9" type="ORF">WOLCODRAFT_140944</name>
</gene>
<dbReference type="PANTHER" id="PTHR31595:SF60">
    <property type="entry name" value="BIOSYNTHESIS PROTEIN (TRI7), PUTATIVE (AFU_ORTHOLOGUE AFUA_8G05970)-RELATED"/>
    <property type="match status" value="1"/>
</dbReference>
<accession>A0A2H3J6M6</accession>
<dbReference type="InterPro" id="IPR032805">
    <property type="entry name" value="Wax_synthase_dom"/>
</dbReference>
<evidence type="ECO:0000256" key="5">
    <source>
        <dbReference type="ARBA" id="ARBA00022989"/>
    </source>
</evidence>
<proteinExistence type="inferred from homology"/>
<keyword evidence="10" id="KW-1185">Reference proteome</keyword>
<name>A0A2H3J6M6_WOLCO</name>
<evidence type="ECO:0000256" key="4">
    <source>
        <dbReference type="ARBA" id="ARBA00022692"/>
    </source>
</evidence>
<feature type="transmembrane region" description="Helical" evidence="7">
    <location>
        <begin position="319"/>
        <end position="335"/>
    </location>
</feature>